<organism evidence="3 4">
    <name type="scientific">Terasakiispira papahanaumokuakeensis</name>
    <dbReference type="NCBI Taxonomy" id="197479"/>
    <lineage>
        <taxon>Bacteria</taxon>
        <taxon>Pseudomonadati</taxon>
        <taxon>Pseudomonadota</taxon>
        <taxon>Gammaproteobacteria</taxon>
        <taxon>Oceanospirillales</taxon>
        <taxon>Terasakiispira</taxon>
    </lineage>
</organism>
<comment type="caution">
    <text evidence="3">The sequence shown here is derived from an EMBL/GenBank/DDBJ whole genome shotgun (WGS) entry which is preliminary data.</text>
</comment>
<dbReference type="InterPro" id="IPR009331">
    <property type="entry name" value="Oligogalacturonate-sp_porin"/>
</dbReference>
<dbReference type="SUPFAM" id="SSF56935">
    <property type="entry name" value="Porins"/>
    <property type="match status" value="1"/>
</dbReference>
<dbReference type="GO" id="GO:0009279">
    <property type="term" value="C:cell outer membrane"/>
    <property type="evidence" value="ECO:0007669"/>
    <property type="project" value="TreeGrafter"/>
</dbReference>
<dbReference type="STRING" id="197479.BFW38_03420"/>
<dbReference type="Pfam" id="PF06178">
    <property type="entry name" value="KdgM"/>
    <property type="match status" value="1"/>
</dbReference>
<sequence length="239" mass="27713">MNNNKIVIGMMSVAVLFSGYSMAGTTSITTKYEQTFRENKDYKPKFSVGHSFDNNMWVGIEHQRRWKDDISGSPEFAETKLAIAYNYALDDAGRVKLQPKLEWKFNSGKETMRPMLKLTYKLTDDWSIGTRYRYEYQSYSESGGKRSRVNRFDGYLSYAVNDSVSLSWNPNYAYVLADSGTMYTGNDDRWEHEFKVGYKYDASNSFAVTYKHKDKIRDTATYNAGEHNDAVQLAYTYKF</sequence>
<protein>
    <recommendedName>
        <fullName evidence="5">Porin</fullName>
    </recommendedName>
</protein>
<feature type="chain" id="PRO_5009119615" description="Porin" evidence="2">
    <location>
        <begin position="24"/>
        <end position="239"/>
    </location>
</feature>
<dbReference type="InterPro" id="IPR053713">
    <property type="entry name" value="Bact_OM_Channel_sf"/>
</dbReference>
<keyword evidence="1 2" id="KW-0732">Signal</keyword>
<dbReference type="Proteomes" id="UP000094291">
    <property type="component" value="Unassembled WGS sequence"/>
</dbReference>
<dbReference type="RefSeq" id="WP_068997131.1">
    <property type="nucleotide sequence ID" value="NZ_MDTQ01000001.1"/>
</dbReference>
<gene>
    <name evidence="3" type="ORF">BFW38_03420</name>
</gene>
<dbReference type="OrthoDB" id="6151215at2"/>
<evidence type="ECO:0008006" key="5">
    <source>
        <dbReference type="Google" id="ProtNLM"/>
    </source>
</evidence>
<evidence type="ECO:0000313" key="3">
    <source>
        <dbReference type="EMBL" id="ODC02736.1"/>
    </source>
</evidence>
<evidence type="ECO:0000313" key="4">
    <source>
        <dbReference type="Proteomes" id="UP000094291"/>
    </source>
</evidence>
<reference evidence="3 4" key="1">
    <citation type="submission" date="2016-08" db="EMBL/GenBank/DDBJ databases">
        <authorList>
            <person name="Seilhamer J.J."/>
        </authorList>
    </citation>
    <scope>NUCLEOTIDE SEQUENCE [LARGE SCALE GENOMIC DNA]</scope>
    <source>
        <strain evidence="3 4">PH27A</strain>
    </source>
</reference>
<proteinExistence type="predicted"/>
<dbReference type="Gene3D" id="2.40.160.40">
    <property type="entry name" value="monomeric porin ompg"/>
    <property type="match status" value="1"/>
</dbReference>
<dbReference type="PANTHER" id="PTHR38105:SF5">
    <property type="entry name" value="OUTER MEMBRANE PROTEIN"/>
    <property type="match status" value="1"/>
</dbReference>
<dbReference type="EMBL" id="MDTQ01000001">
    <property type="protein sequence ID" value="ODC02736.1"/>
    <property type="molecule type" value="Genomic_DNA"/>
</dbReference>
<evidence type="ECO:0000256" key="2">
    <source>
        <dbReference type="SAM" id="SignalP"/>
    </source>
</evidence>
<accession>A0A1E2V7B2</accession>
<keyword evidence="4" id="KW-1185">Reference proteome</keyword>
<dbReference type="AlphaFoldDB" id="A0A1E2V7B2"/>
<dbReference type="GO" id="GO:0015288">
    <property type="term" value="F:porin activity"/>
    <property type="evidence" value="ECO:0007669"/>
    <property type="project" value="TreeGrafter"/>
</dbReference>
<feature type="signal peptide" evidence="2">
    <location>
        <begin position="1"/>
        <end position="23"/>
    </location>
</feature>
<dbReference type="PANTHER" id="PTHR38105">
    <property type="entry name" value="OUTER MEMBRANE PROTEIN-RELATED-RELATED"/>
    <property type="match status" value="1"/>
</dbReference>
<name>A0A1E2V7B2_9GAMM</name>
<dbReference type="GO" id="GO:0015772">
    <property type="term" value="P:oligosaccharide transport"/>
    <property type="evidence" value="ECO:0007669"/>
    <property type="project" value="TreeGrafter"/>
</dbReference>
<evidence type="ECO:0000256" key="1">
    <source>
        <dbReference type="ARBA" id="ARBA00022729"/>
    </source>
</evidence>